<comment type="caution">
    <text evidence="1">The sequence shown here is derived from an EMBL/GenBank/DDBJ whole genome shotgun (WGS) entry which is preliminary data.</text>
</comment>
<name>A0A3M7QXI3_BRAPC</name>
<dbReference type="EMBL" id="REGN01004821">
    <property type="protein sequence ID" value="RNA16046.1"/>
    <property type="molecule type" value="Genomic_DNA"/>
</dbReference>
<dbReference type="Gene3D" id="3.90.70.80">
    <property type="match status" value="1"/>
</dbReference>
<reference evidence="1 2" key="1">
    <citation type="journal article" date="2018" name="Sci. Rep.">
        <title>Genomic signatures of local adaptation to the degree of environmental predictability in rotifers.</title>
        <authorList>
            <person name="Franch-Gras L."/>
            <person name="Hahn C."/>
            <person name="Garcia-Roger E.M."/>
            <person name="Carmona M.J."/>
            <person name="Serra M."/>
            <person name="Gomez A."/>
        </authorList>
    </citation>
    <scope>NUCLEOTIDE SEQUENCE [LARGE SCALE GENOMIC DNA]</scope>
    <source>
        <strain evidence="1">HYR1</strain>
    </source>
</reference>
<dbReference type="AlphaFoldDB" id="A0A3M7QXI3"/>
<organism evidence="1 2">
    <name type="scientific">Brachionus plicatilis</name>
    <name type="common">Marine rotifer</name>
    <name type="synonym">Brachionus muelleri</name>
    <dbReference type="NCBI Taxonomy" id="10195"/>
    <lineage>
        <taxon>Eukaryota</taxon>
        <taxon>Metazoa</taxon>
        <taxon>Spiralia</taxon>
        <taxon>Gnathifera</taxon>
        <taxon>Rotifera</taxon>
        <taxon>Eurotatoria</taxon>
        <taxon>Monogononta</taxon>
        <taxon>Pseudotrocha</taxon>
        <taxon>Ploima</taxon>
        <taxon>Brachionidae</taxon>
        <taxon>Brachionus</taxon>
    </lineage>
</organism>
<protein>
    <submittedName>
        <fullName evidence="1">Uncharacterized protein</fullName>
    </submittedName>
</protein>
<keyword evidence="2" id="KW-1185">Reference proteome</keyword>
<gene>
    <name evidence="1" type="ORF">BpHYR1_014640</name>
</gene>
<evidence type="ECO:0000313" key="2">
    <source>
        <dbReference type="Proteomes" id="UP000276133"/>
    </source>
</evidence>
<proteinExistence type="predicted"/>
<dbReference type="Proteomes" id="UP000276133">
    <property type="component" value="Unassembled WGS sequence"/>
</dbReference>
<sequence length="98" mass="11747">MCQEESFEQFIKNLSKLDEWANHFSFMALSIFLKKRFFIYNFDLLKKIPYSSKVDMCENREKPITIGFLNHHFVPLLTTKFDKVKEILLFIASQKHLP</sequence>
<evidence type="ECO:0000313" key="1">
    <source>
        <dbReference type="EMBL" id="RNA16046.1"/>
    </source>
</evidence>
<accession>A0A3M7QXI3</accession>